<dbReference type="PROSITE" id="PS50088">
    <property type="entry name" value="ANK_REPEAT"/>
    <property type="match status" value="1"/>
</dbReference>
<dbReference type="SMART" id="SM00248">
    <property type="entry name" value="ANK"/>
    <property type="match status" value="2"/>
</dbReference>
<dbReference type="EMBL" id="JAGMUV010000015">
    <property type="protein sequence ID" value="KAH7133942.1"/>
    <property type="molecule type" value="Genomic_DNA"/>
</dbReference>
<gene>
    <name evidence="2" type="ORF">EDB81DRAFT_887750</name>
</gene>
<keyword evidence="3" id="KW-1185">Reference proteome</keyword>
<dbReference type="AlphaFoldDB" id="A0A9P9EAQ2"/>
<dbReference type="OrthoDB" id="341259at2759"/>
<dbReference type="SUPFAM" id="SSF48403">
    <property type="entry name" value="Ankyrin repeat"/>
    <property type="match status" value="1"/>
</dbReference>
<dbReference type="InterPro" id="IPR036770">
    <property type="entry name" value="Ankyrin_rpt-contain_sf"/>
</dbReference>
<evidence type="ECO:0000256" key="1">
    <source>
        <dbReference type="PROSITE-ProRule" id="PRU00023"/>
    </source>
</evidence>
<dbReference type="Pfam" id="PF00023">
    <property type="entry name" value="Ank"/>
    <property type="match status" value="1"/>
</dbReference>
<dbReference type="InterPro" id="IPR002110">
    <property type="entry name" value="Ankyrin_rpt"/>
</dbReference>
<keyword evidence="1" id="KW-0040">ANK repeat</keyword>
<evidence type="ECO:0000313" key="3">
    <source>
        <dbReference type="Proteomes" id="UP000738349"/>
    </source>
</evidence>
<protein>
    <recommendedName>
        <fullName evidence="4">Ankyrin repeat domain-containing protein</fullName>
    </recommendedName>
</protein>
<evidence type="ECO:0008006" key="4">
    <source>
        <dbReference type="Google" id="ProtNLM"/>
    </source>
</evidence>
<organism evidence="2 3">
    <name type="scientific">Dactylonectria macrodidyma</name>
    <dbReference type="NCBI Taxonomy" id="307937"/>
    <lineage>
        <taxon>Eukaryota</taxon>
        <taxon>Fungi</taxon>
        <taxon>Dikarya</taxon>
        <taxon>Ascomycota</taxon>
        <taxon>Pezizomycotina</taxon>
        <taxon>Sordariomycetes</taxon>
        <taxon>Hypocreomycetidae</taxon>
        <taxon>Hypocreales</taxon>
        <taxon>Nectriaceae</taxon>
        <taxon>Dactylonectria</taxon>
    </lineage>
</organism>
<dbReference type="Proteomes" id="UP000738349">
    <property type="component" value="Unassembled WGS sequence"/>
</dbReference>
<dbReference type="PROSITE" id="PS50297">
    <property type="entry name" value="ANK_REP_REGION"/>
    <property type="match status" value="1"/>
</dbReference>
<accession>A0A9P9EAQ2</accession>
<dbReference type="Gene3D" id="1.25.40.20">
    <property type="entry name" value="Ankyrin repeat-containing domain"/>
    <property type="match status" value="1"/>
</dbReference>
<feature type="repeat" description="ANK" evidence="1">
    <location>
        <begin position="114"/>
        <end position="146"/>
    </location>
</feature>
<comment type="caution">
    <text evidence="2">The sequence shown here is derived from an EMBL/GenBank/DDBJ whole genome shotgun (WGS) entry which is preliminary data.</text>
</comment>
<proteinExistence type="predicted"/>
<evidence type="ECO:0000313" key="2">
    <source>
        <dbReference type="EMBL" id="KAH7133942.1"/>
    </source>
</evidence>
<sequence>MTRDLKAVKEIAKGAKQSLEGVQTKIRDRELVALAKFSHEQQKLPGVNKLAVIEIAAASGYLDIVKLLVKPALIHQNKSVNDSAGYGALKRGAKSGMRGERNFWLQDEPPETGSSIPVLHLAAENGYHAVVRLLLDAGLDLNMVSFNSQSGRLSARKTVDRLLKYGVVANATWGQAGFPDARLAVHQLLIKLDSSFRA</sequence>
<reference evidence="2" key="1">
    <citation type="journal article" date="2021" name="Nat. Commun.">
        <title>Genetic determinants of endophytism in the Arabidopsis root mycobiome.</title>
        <authorList>
            <person name="Mesny F."/>
            <person name="Miyauchi S."/>
            <person name="Thiergart T."/>
            <person name="Pickel B."/>
            <person name="Atanasova L."/>
            <person name="Karlsson M."/>
            <person name="Huettel B."/>
            <person name="Barry K.W."/>
            <person name="Haridas S."/>
            <person name="Chen C."/>
            <person name="Bauer D."/>
            <person name="Andreopoulos W."/>
            <person name="Pangilinan J."/>
            <person name="LaButti K."/>
            <person name="Riley R."/>
            <person name="Lipzen A."/>
            <person name="Clum A."/>
            <person name="Drula E."/>
            <person name="Henrissat B."/>
            <person name="Kohler A."/>
            <person name="Grigoriev I.V."/>
            <person name="Martin F.M."/>
            <person name="Hacquard S."/>
        </authorList>
    </citation>
    <scope>NUCLEOTIDE SEQUENCE</scope>
    <source>
        <strain evidence="2">MPI-CAGE-AT-0147</strain>
    </source>
</reference>
<name>A0A9P9EAQ2_9HYPO</name>